<accession>A0A9R1CW15</accession>
<feature type="transmembrane region" description="Helical" evidence="1">
    <location>
        <begin position="40"/>
        <end position="57"/>
    </location>
</feature>
<gene>
    <name evidence="2" type="ORF">KM295_14220</name>
</gene>
<evidence type="ECO:0000313" key="3">
    <source>
        <dbReference type="Proteomes" id="UP001139494"/>
    </source>
</evidence>
<dbReference type="EMBL" id="JAHLKM010000030">
    <property type="protein sequence ID" value="MCQ4334611.1"/>
    <property type="molecule type" value="Genomic_DNA"/>
</dbReference>
<organism evidence="2 3">
    <name type="scientific">Natronomonas aquatica</name>
    <dbReference type="NCBI Taxonomy" id="2841590"/>
    <lineage>
        <taxon>Archaea</taxon>
        <taxon>Methanobacteriati</taxon>
        <taxon>Methanobacteriota</taxon>
        <taxon>Stenosarchaea group</taxon>
        <taxon>Halobacteria</taxon>
        <taxon>Halobacteriales</taxon>
        <taxon>Natronomonadaceae</taxon>
        <taxon>Natronomonas</taxon>
    </lineage>
</organism>
<protein>
    <submittedName>
        <fullName evidence="2">Uncharacterized protein</fullName>
    </submittedName>
</protein>
<keyword evidence="1" id="KW-1133">Transmembrane helix</keyword>
<dbReference type="RefSeq" id="WP_256030674.1">
    <property type="nucleotide sequence ID" value="NZ_JAHLKM010000030.1"/>
</dbReference>
<keyword evidence="3" id="KW-1185">Reference proteome</keyword>
<dbReference type="AlphaFoldDB" id="A0A9R1CW15"/>
<dbReference type="Proteomes" id="UP001139494">
    <property type="component" value="Unassembled WGS sequence"/>
</dbReference>
<proteinExistence type="predicted"/>
<sequence>MIWTGQPGQLATTYVLLLVPAGLWQSIAIGLETNGLDPELATAIATAFTVGWLAVILTPRVRLAVIRCIFPDERPGREWHPDGGHDLRRVSARVRDRVTGVVGA</sequence>
<evidence type="ECO:0000313" key="2">
    <source>
        <dbReference type="EMBL" id="MCQ4334611.1"/>
    </source>
</evidence>
<keyword evidence="1" id="KW-0472">Membrane</keyword>
<name>A0A9R1CW15_9EURY</name>
<comment type="caution">
    <text evidence="2">The sequence shown here is derived from an EMBL/GenBank/DDBJ whole genome shotgun (WGS) entry which is preliminary data.</text>
</comment>
<keyword evidence="1" id="KW-0812">Transmembrane</keyword>
<evidence type="ECO:0000256" key="1">
    <source>
        <dbReference type="SAM" id="Phobius"/>
    </source>
</evidence>
<reference evidence="2" key="1">
    <citation type="journal article" date="2023" name="Front. Microbiol.">
        <title>Genomic-based phylogenetic and metabolic analyses of the genus Natronomonas, and description of Natronomonas aquatica sp. nov.</title>
        <authorList>
            <person name="Garcia-Roldan A."/>
            <person name="Duran-Viseras A."/>
            <person name="de la Haba R.R."/>
            <person name="Corral P."/>
            <person name="Sanchez-Porro C."/>
            <person name="Ventosa A."/>
        </authorList>
    </citation>
    <scope>NUCLEOTIDE SEQUENCE</scope>
    <source>
        <strain evidence="2">F2-12</strain>
    </source>
</reference>